<comment type="caution">
    <text evidence="1">The sequence shown here is derived from an EMBL/GenBank/DDBJ whole genome shotgun (WGS) entry which is preliminary data.</text>
</comment>
<evidence type="ECO:0008006" key="3">
    <source>
        <dbReference type="Google" id="ProtNLM"/>
    </source>
</evidence>
<dbReference type="EMBL" id="BSDI01000031">
    <property type="protein sequence ID" value="GLI00256.1"/>
    <property type="molecule type" value="Genomic_DNA"/>
</dbReference>
<name>A0ABQ5R0J8_9ACTN</name>
<proteinExistence type="predicted"/>
<accession>A0ABQ5R0J8</accession>
<dbReference type="Proteomes" id="UP001144280">
    <property type="component" value="Unassembled WGS sequence"/>
</dbReference>
<evidence type="ECO:0000313" key="2">
    <source>
        <dbReference type="Proteomes" id="UP001144280"/>
    </source>
</evidence>
<organism evidence="1 2">
    <name type="scientific">Phytohabitans aurantiacus</name>
    <dbReference type="NCBI Taxonomy" id="3016789"/>
    <lineage>
        <taxon>Bacteria</taxon>
        <taxon>Bacillati</taxon>
        <taxon>Actinomycetota</taxon>
        <taxon>Actinomycetes</taxon>
        <taxon>Micromonosporales</taxon>
        <taxon>Micromonosporaceae</taxon>
    </lineage>
</organism>
<gene>
    <name evidence="1" type="ORF">Pa4123_55320</name>
</gene>
<sequence>MGAPRAVVDYQAQRHRTPGATTARHDIDELLPLLRNVLSCRESRIQPEDATSWAGTRIY</sequence>
<reference evidence="1" key="1">
    <citation type="submission" date="2022-12" db="EMBL/GenBank/DDBJ databases">
        <title>New Phytohabitans aurantiacus sp. RD004123 nov., an actinomycete isolated from soil.</title>
        <authorList>
            <person name="Triningsih D.W."/>
            <person name="Harunari E."/>
            <person name="Igarashi Y."/>
        </authorList>
    </citation>
    <scope>NUCLEOTIDE SEQUENCE</scope>
    <source>
        <strain evidence="1">RD004123</strain>
    </source>
</reference>
<keyword evidence="2" id="KW-1185">Reference proteome</keyword>
<evidence type="ECO:0000313" key="1">
    <source>
        <dbReference type="EMBL" id="GLI00256.1"/>
    </source>
</evidence>
<protein>
    <recommendedName>
        <fullName evidence="3">Integrase SAM-like N-terminal domain-containing protein</fullName>
    </recommendedName>
</protein>